<reference evidence="9 10" key="1">
    <citation type="submission" date="2015-09" db="EMBL/GenBank/DDBJ databases">
        <title>Identification and resolution of microdiversity through metagenomic sequencing of parallel consortia.</title>
        <authorList>
            <person name="Nelson W.C."/>
            <person name="Romine M.F."/>
            <person name="Lindemann S.R."/>
        </authorList>
    </citation>
    <scope>NUCLEOTIDE SEQUENCE [LARGE SCALE GENOMIC DNA]</scope>
    <source>
        <strain evidence="9">HL-91</strain>
    </source>
</reference>
<keyword evidence="4" id="KW-0804">Transcription</keyword>
<dbReference type="OrthoDB" id="3679796at2"/>
<dbReference type="CDD" id="cd17535">
    <property type="entry name" value="REC_NarL-like"/>
    <property type="match status" value="1"/>
</dbReference>
<dbReference type="PRINTS" id="PR00038">
    <property type="entry name" value="HTHLUXR"/>
</dbReference>
<evidence type="ECO:0000256" key="2">
    <source>
        <dbReference type="ARBA" id="ARBA00023015"/>
    </source>
</evidence>
<organism evidence="9 10">
    <name type="scientific">Roseibaca calidilacus</name>
    <dbReference type="NCBI Taxonomy" id="1666912"/>
    <lineage>
        <taxon>Bacteria</taxon>
        <taxon>Pseudomonadati</taxon>
        <taxon>Pseudomonadota</taxon>
        <taxon>Alphaproteobacteria</taxon>
        <taxon>Rhodobacterales</taxon>
        <taxon>Paracoccaceae</taxon>
        <taxon>Roseinatronobacter</taxon>
    </lineage>
</organism>
<dbReference type="SMART" id="SM00448">
    <property type="entry name" value="REC"/>
    <property type="match status" value="1"/>
</dbReference>
<dbReference type="SUPFAM" id="SSF46894">
    <property type="entry name" value="C-terminal effector domain of the bipartite response regulators"/>
    <property type="match status" value="1"/>
</dbReference>
<dbReference type="SMART" id="SM00421">
    <property type="entry name" value="HTH_LUXR"/>
    <property type="match status" value="1"/>
</dbReference>
<dbReference type="InterPro" id="IPR000792">
    <property type="entry name" value="Tscrpt_reg_LuxR_C"/>
</dbReference>
<dbReference type="Gene3D" id="3.40.50.2300">
    <property type="match status" value="1"/>
</dbReference>
<evidence type="ECO:0000259" key="7">
    <source>
        <dbReference type="PROSITE" id="PS50110"/>
    </source>
</evidence>
<dbReference type="PATRIC" id="fig|1666912.4.peg.1113"/>
<dbReference type="InterPro" id="IPR016032">
    <property type="entry name" value="Sig_transdc_resp-reg_C-effctor"/>
</dbReference>
<feature type="domain" description="HTH luxR-type" evidence="6">
    <location>
        <begin position="153"/>
        <end position="218"/>
    </location>
</feature>
<keyword evidence="1 5" id="KW-0597">Phosphoprotein</keyword>
<dbReference type="GO" id="GO:0000160">
    <property type="term" value="P:phosphorelay signal transduction system"/>
    <property type="evidence" value="ECO:0007669"/>
    <property type="project" value="InterPro"/>
</dbReference>
<dbReference type="PROSITE" id="PS50110">
    <property type="entry name" value="RESPONSE_REGULATORY"/>
    <property type="match status" value="1"/>
</dbReference>
<dbReference type="Pfam" id="PF00072">
    <property type="entry name" value="Response_reg"/>
    <property type="match status" value="1"/>
</dbReference>
<dbReference type="EMBL" id="FBYC01000004">
    <property type="protein sequence ID" value="CUX80742.1"/>
    <property type="molecule type" value="Genomic_DNA"/>
</dbReference>
<dbReference type="GO" id="GO:0003677">
    <property type="term" value="F:DNA binding"/>
    <property type="evidence" value="ECO:0007669"/>
    <property type="project" value="UniProtKB-KW"/>
</dbReference>
<dbReference type="PROSITE" id="PS50043">
    <property type="entry name" value="HTH_LUXR_2"/>
    <property type="match status" value="1"/>
</dbReference>
<feature type="modified residue" description="4-aspartylphosphate" evidence="5">
    <location>
        <position position="63"/>
    </location>
</feature>
<dbReference type="AlphaFoldDB" id="A0A0P7W8A0"/>
<dbReference type="InterPro" id="IPR001789">
    <property type="entry name" value="Sig_transdc_resp-reg_receiver"/>
</dbReference>
<evidence type="ECO:0000259" key="6">
    <source>
        <dbReference type="PROSITE" id="PS50043"/>
    </source>
</evidence>
<dbReference type="RefSeq" id="WP_072245619.1">
    <property type="nucleotide sequence ID" value="NZ_FBYC01000004.1"/>
</dbReference>
<dbReference type="InterPro" id="IPR011006">
    <property type="entry name" value="CheY-like_superfamily"/>
</dbReference>
<accession>A0A0P7W8A0</accession>
<evidence type="ECO:0000313" key="8">
    <source>
        <dbReference type="EMBL" id="CUX80742.1"/>
    </source>
</evidence>
<keyword evidence="3 8" id="KW-0238">DNA-binding</keyword>
<sequence>MAVENPKPRCALIVEDEYEFQQCLQNALDQIRSLWRVQTFSRGYDATHFISNFSGDLDVALVDLGLPDTSGSVVIEKIRAHFPMTPILVVTTHISRKSLVSALRAGANGYVSKDATSAELAINIEHILGGRSPISPAIIGDIINDIVGIKQSTHDPSEKLSKREIELLERISQGLSYAKCAHEMGLQLSTIHSYSRALFQKLGVNSKVQAVLEAQKFGIKARR</sequence>
<dbReference type="InterPro" id="IPR058245">
    <property type="entry name" value="NreC/VraR/RcsB-like_REC"/>
</dbReference>
<dbReference type="PANTHER" id="PTHR43214">
    <property type="entry name" value="TWO-COMPONENT RESPONSE REGULATOR"/>
    <property type="match status" value="1"/>
</dbReference>
<dbReference type="STRING" id="1666912.Ga0058931_1306"/>
<protein>
    <submittedName>
        <fullName evidence="8">DNA-binding response regulator, NarL/FixJ family, contains REC and HTH domains</fullName>
    </submittedName>
    <submittedName>
        <fullName evidence="9">Two component signal transduction system LuxR family response regulator</fullName>
    </submittedName>
</protein>
<dbReference type="Proteomes" id="UP000182045">
    <property type="component" value="Unassembled WGS sequence"/>
</dbReference>
<keyword evidence="2" id="KW-0805">Transcription regulation</keyword>
<dbReference type="EMBL" id="LJSG01000018">
    <property type="protein sequence ID" value="KPP90358.1"/>
    <property type="molecule type" value="Genomic_DNA"/>
</dbReference>
<evidence type="ECO:0000256" key="1">
    <source>
        <dbReference type="ARBA" id="ARBA00022553"/>
    </source>
</evidence>
<reference evidence="8 11" key="2">
    <citation type="submission" date="2016-01" db="EMBL/GenBank/DDBJ databases">
        <authorList>
            <person name="Varghese N."/>
        </authorList>
    </citation>
    <scope>NUCLEOTIDE SEQUENCE [LARGE SCALE GENOMIC DNA]</scope>
    <source>
        <strain evidence="8 11">HL-91</strain>
    </source>
</reference>
<evidence type="ECO:0000256" key="3">
    <source>
        <dbReference type="ARBA" id="ARBA00023125"/>
    </source>
</evidence>
<dbReference type="InterPro" id="IPR039420">
    <property type="entry name" value="WalR-like"/>
</dbReference>
<dbReference type="Pfam" id="PF00196">
    <property type="entry name" value="GerE"/>
    <property type="match status" value="1"/>
</dbReference>
<gene>
    <name evidence="8" type="ORF">Ga0058931_1306</name>
    <name evidence="9" type="ORF">HLUCCA05_14005</name>
</gene>
<dbReference type="PANTHER" id="PTHR43214:SF41">
    <property type="entry name" value="NITRATE_NITRITE RESPONSE REGULATOR PROTEIN NARP"/>
    <property type="match status" value="1"/>
</dbReference>
<evidence type="ECO:0000256" key="5">
    <source>
        <dbReference type="PROSITE-ProRule" id="PRU00169"/>
    </source>
</evidence>
<evidence type="ECO:0000256" key="4">
    <source>
        <dbReference type="ARBA" id="ARBA00023163"/>
    </source>
</evidence>
<evidence type="ECO:0000313" key="10">
    <source>
        <dbReference type="Proteomes" id="UP000050413"/>
    </source>
</evidence>
<proteinExistence type="predicted"/>
<dbReference type="CDD" id="cd06170">
    <property type="entry name" value="LuxR_C_like"/>
    <property type="match status" value="1"/>
</dbReference>
<evidence type="ECO:0000313" key="9">
    <source>
        <dbReference type="EMBL" id="KPP90358.1"/>
    </source>
</evidence>
<keyword evidence="11" id="KW-1185">Reference proteome</keyword>
<dbReference type="GO" id="GO:0006355">
    <property type="term" value="P:regulation of DNA-templated transcription"/>
    <property type="evidence" value="ECO:0007669"/>
    <property type="project" value="InterPro"/>
</dbReference>
<comment type="caution">
    <text evidence="9">The sequence shown here is derived from an EMBL/GenBank/DDBJ whole genome shotgun (WGS) entry which is preliminary data.</text>
</comment>
<dbReference type="SUPFAM" id="SSF52172">
    <property type="entry name" value="CheY-like"/>
    <property type="match status" value="1"/>
</dbReference>
<name>A0A0P7W8A0_9RHOB</name>
<feature type="domain" description="Response regulatory" evidence="7">
    <location>
        <begin position="10"/>
        <end position="128"/>
    </location>
</feature>
<dbReference type="Proteomes" id="UP000050413">
    <property type="component" value="Unassembled WGS sequence"/>
</dbReference>
<evidence type="ECO:0000313" key="11">
    <source>
        <dbReference type="Proteomes" id="UP000182045"/>
    </source>
</evidence>